<reference evidence="1" key="1">
    <citation type="submission" date="2023-02" db="EMBL/GenBank/DDBJ databases">
        <title>Gut commensal Christensenella minuta modulates host metabolism via a new class of secondary bile acids.</title>
        <authorList>
            <person name="Liu C."/>
        </authorList>
    </citation>
    <scope>NUCLEOTIDE SEQUENCE</scope>
    <source>
        <strain evidence="1">CA70</strain>
    </source>
</reference>
<accession>A0AAU8A708</accession>
<proteinExistence type="predicted"/>
<dbReference type="EMBL" id="CP117826">
    <property type="protein sequence ID" value="XCC61739.1"/>
    <property type="molecule type" value="Genomic_DNA"/>
</dbReference>
<dbReference type="RefSeq" id="WP_079546163.1">
    <property type="nucleotide sequence ID" value="NZ_CP117826.1"/>
</dbReference>
<sequence length="160" mass="18218">MVGDVKKCIDIRIDFLSQYYVVPQEMQSEVDSFMEELVVLGESCFNAAEFEGRFASAGLSDRFNAILPKCTPRPAKMTKEQKRESRKIAGEMIAGNKKEFIKDALSDAAGYVMTDVKGELIKENRERMIEEGTFGDYTRTTNAADDVKRITRFFAKKFNR</sequence>
<evidence type="ECO:0000313" key="1">
    <source>
        <dbReference type="EMBL" id="XCC61739.1"/>
    </source>
</evidence>
<organism evidence="1">
    <name type="scientific">Christensenella massiliensis</name>
    <dbReference type="NCBI Taxonomy" id="1805714"/>
    <lineage>
        <taxon>Bacteria</taxon>
        <taxon>Bacillati</taxon>
        <taxon>Bacillota</taxon>
        <taxon>Clostridia</taxon>
        <taxon>Christensenellales</taxon>
        <taxon>Christensenellaceae</taxon>
        <taxon>Christensenella</taxon>
    </lineage>
</organism>
<gene>
    <name evidence="1" type="ORF">PUP29_09400</name>
</gene>
<dbReference type="AlphaFoldDB" id="A0AAU8A708"/>
<protein>
    <submittedName>
        <fullName evidence="1">Uncharacterized protein</fullName>
    </submittedName>
</protein>
<name>A0AAU8A708_9FIRM</name>